<gene>
    <name evidence="1" type="ORF">RPERSI_LOCUS36206</name>
</gene>
<name>A0ACA9SYA4_9GLOM</name>
<keyword evidence="2" id="KW-1185">Reference proteome</keyword>
<feature type="non-terminal residue" evidence="1">
    <location>
        <position position="55"/>
    </location>
</feature>
<reference evidence="1" key="1">
    <citation type="submission" date="2021-06" db="EMBL/GenBank/DDBJ databases">
        <authorList>
            <person name="Kallberg Y."/>
            <person name="Tangrot J."/>
            <person name="Rosling A."/>
        </authorList>
    </citation>
    <scope>NUCLEOTIDE SEQUENCE</scope>
    <source>
        <strain evidence="1">MA461A</strain>
    </source>
</reference>
<accession>A0ACA9SYA4</accession>
<organism evidence="1 2">
    <name type="scientific">Racocetra persica</name>
    <dbReference type="NCBI Taxonomy" id="160502"/>
    <lineage>
        <taxon>Eukaryota</taxon>
        <taxon>Fungi</taxon>
        <taxon>Fungi incertae sedis</taxon>
        <taxon>Mucoromycota</taxon>
        <taxon>Glomeromycotina</taxon>
        <taxon>Glomeromycetes</taxon>
        <taxon>Diversisporales</taxon>
        <taxon>Gigasporaceae</taxon>
        <taxon>Racocetra</taxon>
    </lineage>
</organism>
<evidence type="ECO:0000313" key="2">
    <source>
        <dbReference type="Proteomes" id="UP000789920"/>
    </source>
</evidence>
<sequence>IYGNVREILTGIHYAYVIYYDLCDAVNAYYFFFHQVASHNQHGLKIQFSSKSYLC</sequence>
<proteinExistence type="predicted"/>
<feature type="non-terminal residue" evidence="1">
    <location>
        <position position="1"/>
    </location>
</feature>
<dbReference type="EMBL" id="CAJVQC010172054">
    <property type="protein sequence ID" value="CAG8850674.1"/>
    <property type="molecule type" value="Genomic_DNA"/>
</dbReference>
<protein>
    <submittedName>
        <fullName evidence="1">20002_t:CDS:1</fullName>
    </submittedName>
</protein>
<evidence type="ECO:0000313" key="1">
    <source>
        <dbReference type="EMBL" id="CAG8850674.1"/>
    </source>
</evidence>
<dbReference type="Proteomes" id="UP000789920">
    <property type="component" value="Unassembled WGS sequence"/>
</dbReference>
<comment type="caution">
    <text evidence="1">The sequence shown here is derived from an EMBL/GenBank/DDBJ whole genome shotgun (WGS) entry which is preliminary data.</text>
</comment>